<evidence type="ECO:0000259" key="4">
    <source>
        <dbReference type="Pfam" id="PF11924"/>
    </source>
</evidence>
<dbReference type="Pfam" id="PF13620">
    <property type="entry name" value="CarboxypepD_reg"/>
    <property type="match status" value="7"/>
</dbReference>
<evidence type="ECO:0000256" key="2">
    <source>
        <dbReference type="ARBA" id="ARBA00022525"/>
    </source>
</evidence>
<comment type="similarity">
    <text evidence="1">Belongs to the serine-aspartate repeat-containing protein (SDr) family.</text>
</comment>
<dbReference type="PANTHER" id="PTHR36108:SF13">
    <property type="entry name" value="COLOSSIN-B-RELATED"/>
    <property type="match status" value="1"/>
</dbReference>
<comment type="caution">
    <text evidence="5">The sequence shown here is derived from an EMBL/GenBank/DDBJ whole genome shotgun (WGS) entry which is preliminary data.</text>
</comment>
<protein>
    <recommendedName>
        <fullName evidence="4">Inverse autotransporter beta-domain domain-containing protein</fullName>
    </recommendedName>
</protein>
<dbReference type="Pfam" id="PF11924">
    <property type="entry name" value="IAT_beta"/>
    <property type="match status" value="1"/>
</dbReference>
<dbReference type="SUPFAM" id="SSF49452">
    <property type="entry name" value="Starch-binding domain-like"/>
    <property type="match status" value="6"/>
</dbReference>
<dbReference type="SUPFAM" id="SSF49478">
    <property type="entry name" value="Cna protein B-type domain"/>
    <property type="match status" value="2"/>
</dbReference>
<keyword evidence="2" id="KW-0964">Secreted</keyword>
<proteinExistence type="inferred from homology"/>
<dbReference type="InterPro" id="IPR024519">
    <property type="entry name" value="IAT_beta"/>
</dbReference>
<dbReference type="EMBL" id="VSSQ01000007">
    <property type="protein sequence ID" value="MPL58429.1"/>
    <property type="molecule type" value="Genomic_DNA"/>
</dbReference>
<evidence type="ECO:0000256" key="3">
    <source>
        <dbReference type="ARBA" id="ARBA00022729"/>
    </source>
</evidence>
<dbReference type="SUPFAM" id="SSF49464">
    <property type="entry name" value="Carboxypeptidase regulatory domain-like"/>
    <property type="match status" value="3"/>
</dbReference>
<evidence type="ECO:0000313" key="5">
    <source>
        <dbReference type="EMBL" id="MPL58429.1"/>
    </source>
</evidence>
<sequence>MFNIFKRLNKLLACFLTALLLMSNTVALVPVYAAASANTSEQTSELPEITLDKQVEDQFQNKQNADTATLSTKEKVVQFINQLIPYYAQNGKQQGPEWLRTTDINLTFTEDFKPIYSLETLQPFTKEVTDGKLGFWQGRYAYQSGANSTANLGMGLRWLSEDKTSITGVNAFYDYAFQHDLSRVGVGAEYFNKQAEYRANFYIPTSGDRQTGRTALADGILYSYIRAVSGFDYEVGTSLANVPWFSLYASGFHYDNKHKEDENGYRLRSKMQLTPRLSMEMGYTNSNLSSGSLYGKVLYQLADTAGPALHGGNPQERSNDISHKILQKVQRENDIKTETFTKFVAYTGSLSVTVTNGSGAALQDAQVQAYQNGSPVGAVAITDANGIAVLSGLDAGDYTVRASYFSISSTSSAVIVQKDQTTTVPPIALAILGGKAFIHVLDEAGADVGGATVTAETADGLYGAADKSLFDRILGVKTAYAAAGFKVTAVTNASGIATFPNLPPGNYKFTVAYSGKEMKSLAVSVADGSTSNSTVVLPASGGNIVAMIIDAVSKAVINGAAVELKSGSNVIDTKTTGSDGTAVFSGLTAGSTYTVAASAANYSGKSVNTAVADKETVAAAIALTPQGGGANITVKDDSNAPLSGAAVSVTVNGQPQTAVTDDYGVAAFTNLPVGTYTFIATKADYNSNTISTTITGGSIATADVTLTRQTGGAKITVTDGTAPLSGVAVKVTVNGQEQTATTVANGEATFANIPTGTYTFTATKADYGSGTASDVVIANGTTATAAIALARQTGNAKITVTDGTAPLSGVTVKVTLNGQEQTATTAANGEVIFANIPTGTYTFTATKADYVSGTASDVVIANGATATSSIALTRQTGGAKITVTDGDNPISGITVSVTVNGQVKTETTNAQGEATFTSIPTGQYTFTATSGYDSKTAVVTIAADTPASTTITLPAMGSVDFIVTSGSGPVPGAKISVTVNGSKIDKNSGADGKVSFTNLPVGNYTFDITCTGYESKSQSVTISRSITGNISLTINKIITAQVNVKDDAEKNVWGASVRVTGNGVDQTKTTDSYGNVSFSVPAGDYTFTTTCNNYNDDSKTISISEENNSVNLTIVHKVGDLTLIVKDSKGQPISGAEISESYSNPKKVLGYSGADGKFTLTKVPTNVSTQSYFYTALKDGYQGMMQGVTVNEGTNEQVIVLDRLPGKAQVTVKSGTNTLQGATVTLEGGTSKTTNVYGYARFESVPSGEVTFTASMTGYASNTVTATIAPGAGTYDPYTLVEIKLTPLDP</sequence>
<dbReference type="Gene3D" id="2.40.160.160">
    <property type="entry name" value="Inverse autotransporter, beta-domain"/>
    <property type="match status" value="1"/>
</dbReference>
<name>A0A644SUS1_9ZZZZ</name>
<feature type="domain" description="Inverse autotransporter beta-domain" evidence="4">
    <location>
        <begin position="62"/>
        <end position="287"/>
    </location>
</feature>
<dbReference type="GO" id="GO:0030246">
    <property type="term" value="F:carbohydrate binding"/>
    <property type="evidence" value="ECO:0007669"/>
    <property type="project" value="InterPro"/>
</dbReference>
<evidence type="ECO:0000256" key="1">
    <source>
        <dbReference type="ARBA" id="ARBA00007257"/>
    </source>
</evidence>
<dbReference type="InterPro" id="IPR008969">
    <property type="entry name" value="CarboxyPept-like_regulatory"/>
</dbReference>
<dbReference type="InterPro" id="IPR013784">
    <property type="entry name" value="Carb-bd-like_fold"/>
</dbReference>
<organism evidence="5">
    <name type="scientific">bioreactor metagenome</name>
    <dbReference type="NCBI Taxonomy" id="1076179"/>
    <lineage>
        <taxon>unclassified sequences</taxon>
        <taxon>metagenomes</taxon>
        <taxon>ecological metagenomes</taxon>
    </lineage>
</organism>
<dbReference type="InterPro" id="IPR038177">
    <property type="entry name" value="IAT_beta_sf"/>
</dbReference>
<dbReference type="PANTHER" id="PTHR36108">
    <property type="entry name" value="COLOSSIN-B-RELATED"/>
    <property type="match status" value="1"/>
</dbReference>
<keyword evidence="3" id="KW-0732">Signal</keyword>
<gene>
    <name evidence="5" type="ORF">SDC9_03962</name>
</gene>
<dbReference type="Gene3D" id="2.60.40.1120">
    <property type="entry name" value="Carboxypeptidase-like, regulatory domain"/>
    <property type="match status" value="11"/>
</dbReference>
<accession>A0A644SUS1</accession>
<reference evidence="5" key="1">
    <citation type="submission" date="2019-08" db="EMBL/GenBank/DDBJ databases">
        <authorList>
            <person name="Kucharzyk K."/>
            <person name="Murdoch R.W."/>
            <person name="Higgins S."/>
            <person name="Loffler F."/>
        </authorList>
    </citation>
    <scope>NUCLEOTIDE SEQUENCE</scope>
</reference>